<dbReference type="InterPro" id="IPR008258">
    <property type="entry name" value="Transglycosylase_SLT_dom_1"/>
</dbReference>
<evidence type="ECO:0000313" key="5">
    <source>
        <dbReference type="Proteomes" id="UP000002417"/>
    </source>
</evidence>
<dbReference type="HOGENOM" id="CLU_076837_0_0_5"/>
<keyword evidence="4" id="KW-0614">Plasmid</keyword>
<sequence length="220" mass="23153">MPVAFADLAQTCAPTVQVETLSAVVSLESGFAPFAIRINSGTPLRDPPNTKAEAIELATTFIAQRQDVDLGLGGINADDLGRLELTVADAFDPCLNLKATARLLDRYYRVAMGRGVSPGQAATMMLQAYYGRGDASVGEMVGYDKQVRDEATRLAPTLVSLAINPANTSASKDRVGEGPASAPPAAASPGPRRDAKPAPWDVFATGRTSSVLVFQNEQSE</sequence>
<evidence type="ECO:0000256" key="2">
    <source>
        <dbReference type="SAM" id="MobiDB-lite"/>
    </source>
</evidence>
<feature type="domain" description="Transglycosylase SLT" evidence="3">
    <location>
        <begin position="11"/>
        <end position="146"/>
    </location>
</feature>
<dbReference type="OrthoDB" id="8277605at2"/>
<evidence type="ECO:0000259" key="3">
    <source>
        <dbReference type="Pfam" id="PF01464"/>
    </source>
</evidence>
<accession>A7IQJ1</accession>
<dbReference type="PhylomeDB" id="A7IQJ1"/>
<dbReference type="EMBL" id="CP000782">
    <property type="protein sequence ID" value="ABS70287.1"/>
    <property type="molecule type" value="Genomic_DNA"/>
</dbReference>
<dbReference type="eggNOG" id="COG0741">
    <property type="taxonomic scope" value="Bacteria"/>
</dbReference>
<dbReference type="CAZy" id="GH23">
    <property type="family name" value="Glycoside Hydrolase Family 23"/>
</dbReference>
<dbReference type="KEGG" id="xau:Xaut_5089"/>
<feature type="region of interest" description="Disordered" evidence="2">
    <location>
        <begin position="169"/>
        <end position="201"/>
    </location>
</feature>
<organism evidence="4 5">
    <name type="scientific">Xanthobacter autotrophicus (strain ATCC BAA-1158 / Py2)</name>
    <dbReference type="NCBI Taxonomy" id="78245"/>
    <lineage>
        <taxon>Bacteria</taxon>
        <taxon>Pseudomonadati</taxon>
        <taxon>Pseudomonadota</taxon>
        <taxon>Alphaproteobacteria</taxon>
        <taxon>Hyphomicrobiales</taxon>
        <taxon>Xanthobacteraceae</taxon>
        <taxon>Xanthobacter</taxon>
    </lineage>
</organism>
<keyword evidence="5" id="KW-1185">Reference proteome</keyword>
<comment type="similarity">
    <text evidence="1">Belongs to the virb1 family.</text>
</comment>
<name>A7IQJ1_XANP2</name>
<dbReference type="Proteomes" id="UP000002417">
    <property type="component" value="Plasmid pXAUT01"/>
</dbReference>
<dbReference type="CDD" id="cd16892">
    <property type="entry name" value="LT_VirB1-like"/>
    <property type="match status" value="1"/>
</dbReference>
<evidence type="ECO:0000256" key="1">
    <source>
        <dbReference type="ARBA" id="ARBA00009387"/>
    </source>
</evidence>
<dbReference type="SUPFAM" id="SSF53955">
    <property type="entry name" value="Lysozyme-like"/>
    <property type="match status" value="1"/>
</dbReference>
<evidence type="ECO:0000313" key="4">
    <source>
        <dbReference type="EMBL" id="ABS70287.1"/>
    </source>
</evidence>
<dbReference type="AlphaFoldDB" id="A7IQJ1"/>
<protein>
    <submittedName>
        <fullName evidence="4">Transport secretion system IV, VirB1 protein</fullName>
    </submittedName>
</protein>
<reference evidence="4 5" key="1">
    <citation type="submission" date="2007-07" db="EMBL/GenBank/DDBJ databases">
        <title>Complete sequence of plasmid pXAUT01 of Xanthobacter autotrophicus Py2.</title>
        <authorList>
            <consortium name="US DOE Joint Genome Institute"/>
            <person name="Copeland A."/>
            <person name="Lucas S."/>
            <person name="Lapidus A."/>
            <person name="Barry K."/>
            <person name="Glavina del Rio T."/>
            <person name="Hammon N."/>
            <person name="Israni S."/>
            <person name="Dalin E."/>
            <person name="Tice H."/>
            <person name="Pitluck S."/>
            <person name="Sims D."/>
            <person name="Brettin T."/>
            <person name="Bruce D."/>
            <person name="Detter J.C."/>
            <person name="Han C."/>
            <person name="Tapia R."/>
            <person name="Brainard J."/>
            <person name="Schmutz J."/>
            <person name="Larimer F."/>
            <person name="Land M."/>
            <person name="Hauser L."/>
            <person name="Kyrpides N."/>
            <person name="Kim E."/>
            <person name="Ensigns S.A."/>
            <person name="Richardson P."/>
        </authorList>
    </citation>
    <scope>NUCLEOTIDE SEQUENCE [LARGE SCALE GENOMIC DNA]</scope>
    <source>
        <strain evidence="5">ATCC BAA-1158 / Py2</strain>
        <plasmid evidence="5">Plasmid pXAUT01</plasmid>
    </source>
</reference>
<gene>
    <name evidence="4" type="ordered locus">Xaut_5089</name>
</gene>
<geneLocation type="plasmid" evidence="4 5">
    <name>pXAUT01</name>
</geneLocation>
<feature type="compositionally biased region" description="Low complexity" evidence="2">
    <location>
        <begin position="178"/>
        <end position="190"/>
    </location>
</feature>
<dbReference type="InterPro" id="IPR023346">
    <property type="entry name" value="Lysozyme-like_dom_sf"/>
</dbReference>
<proteinExistence type="inferred from homology"/>
<dbReference type="Pfam" id="PF01464">
    <property type="entry name" value="SLT"/>
    <property type="match status" value="1"/>
</dbReference>